<dbReference type="Proteomes" id="UP001597044">
    <property type="component" value="Unassembled WGS sequence"/>
</dbReference>
<reference evidence="2" key="1">
    <citation type="journal article" date="2019" name="Int. J. Syst. Evol. Microbiol.">
        <title>The Global Catalogue of Microorganisms (GCM) 10K type strain sequencing project: providing services to taxonomists for standard genome sequencing and annotation.</title>
        <authorList>
            <consortium name="The Broad Institute Genomics Platform"/>
            <consortium name="The Broad Institute Genome Sequencing Center for Infectious Disease"/>
            <person name="Wu L."/>
            <person name="Ma J."/>
        </authorList>
    </citation>
    <scope>NUCLEOTIDE SEQUENCE [LARGE SCALE GENOMIC DNA]</scope>
    <source>
        <strain evidence="2">CCUG 63419</strain>
    </source>
</reference>
<keyword evidence="2" id="KW-1185">Reference proteome</keyword>
<dbReference type="Pfam" id="PF11697">
    <property type="entry name" value="DUF3293"/>
    <property type="match status" value="1"/>
</dbReference>
<evidence type="ECO:0000313" key="2">
    <source>
        <dbReference type="Proteomes" id="UP001597044"/>
    </source>
</evidence>
<sequence>MTVLSNELIAAYQATHYTIQADGEVITLRIGQHSPAVKEWLSKQGITEAGYITAVNPLGDQLADAINESLHNDLLELVMGEGLQTRLGEGVGLARLASGNPKWPAERSLLISPLSRDGARQIGSIFSQNAVVHITNDAAELILLR</sequence>
<name>A0ABW3HD54_9GAMM</name>
<dbReference type="RefSeq" id="WP_379068528.1">
    <property type="nucleotide sequence ID" value="NZ_JBHTIT010000001.1"/>
</dbReference>
<accession>A0ABW3HD54</accession>
<dbReference type="EMBL" id="JBHTIT010000001">
    <property type="protein sequence ID" value="MFD0949174.1"/>
    <property type="molecule type" value="Genomic_DNA"/>
</dbReference>
<proteinExistence type="predicted"/>
<protein>
    <submittedName>
        <fullName evidence="1">DUF3293 domain-containing protein</fullName>
    </submittedName>
</protein>
<dbReference type="InterPro" id="IPR021710">
    <property type="entry name" value="DUF3293"/>
</dbReference>
<organism evidence="1 2">
    <name type="scientific">Paraperlucidibaca wandonensis</name>
    <dbReference type="NCBI Taxonomy" id="1268273"/>
    <lineage>
        <taxon>Bacteria</taxon>
        <taxon>Pseudomonadati</taxon>
        <taxon>Pseudomonadota</taxon>
        <taxon>Gammaproteobacteria</taxon>
        <taxon>Moraxellales</taxon>
        <taxon>Moraxellaceae</taxon>
        <taxon>Paraperlucidibaca</taxon>
    </lineage>
</organism>
<evidence type="ECO:0000313" key="1">
    <source>
        <dbReference type="EMBL" id="MFD0949174.1"/>
    </source>
</evidence>
<gene>
    <name evidence="1" type="ORF">ACFQ0F_02000</name>
</gene>
<comment type="caution">
    <text evidence="1">The sequence shown here is derived from an EMBL/GenBank/DDBJ whole genome shotgun (WGS) entry which is preliminary data.</text>
</comment>